<name>A0A9Q1J733_SYNKA</name>
<comment type="caution">
    <text evidence="4">The sequence shown here is derived from an EMBL/GenBank/DDBJ whole genome shotgun (WGS) entry which is preliminary data.</text>
</comment>
<dbReference type="PANTHER" id="PTHR23253:SF9">
    <property type="entry name" value="EUKARYOTIC TRANSLATION INITIATION FACTOR 4 GAMMA 2"/>
    <property type="match status" value="1"/>
</dbReference>
<gene>
    <name evidence="4" type="ORF">SKAU_G00097640</name>
</gene>
<evidence type="ECO:0000313" key="4">
    <source>
        <dbReference type="EMBL" id="KAJ8369736.1"/>
    </source>
</evidence>
<dbReference type="OrthoDB" id="10071175at2759"/>
<dbReference type="GO" id="GO:0003729">
    <property type="term" value="F:mRNA binding"/>
    <property type="evidence" value="ECO:0007669"/>
    <property type="project" value="TreeGrafter"/>
</dbReference>
<dbReference type="Gene3D" id="1.25.40.180">
    <property type="match status" value="2"/>
</dbReference>
<dbReference type="SUPFAM" id="SSF48371">
    <property type="entry name" value="ARM repeat"/>
    <property type="match status" value="1"/>
</dbReference>
<dbReference type="InterPro" id="IPR016024">
    <property type="entry name" value="ARM-type_fold"/>
</dbReference>
<protein>
    <submittedName>
        <fullName evidence="4">Uncharacterized protein</fullName>
    </submittedName>
</protein>
<organism evidence="4 5">
    <name type="scientific">Synaphobranchus kaupii</name>
    <name type="common">Kaup's arrowtooth eel</name>
    <dbReference type="NCBI Taxonomy" id="118154"/>
    <lineage>
        <taxon>Eukaryota</taxon>
        <taxon>Metazoa</taxon>
        <taxon>Chordata</taxon>
        <taxon>Craniata</taxon>
        <taxon>Vertebrata</taxon>
        <taxon>Euteleostomi</taxon>
        <taxon>Actinopterygii</taxon>
        <taxon>Neopterygii</taxon>
        <taxon>Teleostei</taxon>
        <taxon>Anguilliformes</taxon>
        <taxon>Synaphobranchidae</taxon>
        <taxon>Synaphobranchus</taxon>
    </lineage>
</organism>
<accession>A0A9Q1J733</accession>
<dbReference type="PANTHER" id="PTHR23253">
    <property type="entry name" value="EUKARYOTIC TRANSLATION INITIATION FACTOR 4 GAMMA"/>
    <property type="match status" value="1"/>
</dbReference>
<sequence>MLAERSWDRREEDPEKARTQDLYGKMRSILNKLTPEVFPLLVKQINVPSKESPGVAINFRLVLLKLCQVEFQKLGEGTLANSVNGPRQRSIGNIRFIGELFKRAEPGPKTIRQVRRQAEMERQWERSLVQEFHSKTDNWRHRGKDLWVHEEPHPAWRRSCLLKEELREGVEAGARPEIFRHLMEEVNEFPINTEERLRGIAVLIFEKAISEEAFCLFHKSAIQNINFKNSGRRN</sequence>
<evidence type="ECO:0000256" key="2">
    <source>
        <dbReference type="ARBA" id="ARBA00022540"/>
    </source>
</evidence>
<evidence type="ECO:0000313" key="5">
    <source>
        <dbReference type="Proteomes" id="UP001152622"/>
    </source>
</evidence>
<dbReference type="EMBL" id="JAINUF010000003">
    <property type="protein sequence ID" value="KAJ8369736.1"/>
    <property type="molecule type" value="Genomic_DNA"/>
</dbReference>
<proteinExistence type="inferred from homology"/>
<dbReference type="AlphaFoldDB" id="A0A9Q1J733"/>
<keyword evidence="2" id="KW-0396">Initiation factor</keyword>
<evidence type="ECO:0000256" key="3">
    <source>
        <dbReference type="ARBA" id="ARBA00022917"/>
    </source>
</evidence>
<comment type="similarity">
    <text evidence="1">Belongs to the eukaryotic initiation factor 4G family.</text>
</comment>
<keyword evidence="3" id="KW-0648">Protein biosynthesis</keyword>
<reference evidence="4" key="1">
    <citation type="journal article" date="2023" name="Science">
        <title>Genome structures resolve the early diversification of teleost fishes.</title>
        <authorList>
            <person name="Parey E."/>
            <person name="Louis A."/>
            <person name="Montfort J."/>
            <person name="Bouchez O."/>
            <person name="Roques C."/>
            <person name="Iampietro C."/>
            <person name="Lluch J."/>
            <person name="Castinel A."/>
            <person name="Donnadieu C."/>
            <person name="Desvignes T."/>
            <person name="Floi Bucao C."/>
            <person name="Jouanno E."/>
            <person name="Wen M."/>
            <person name="Mejri S."/>
            <person name="Dirks R."/>
            <person name="Jansen H."/>
            <person name="Henkel C."/>
            <person name="Chen W.J."/>
            <person name="Zahm M."/>
            <person name="Cabau C."/>
            <person name="Klopp C."/>
            <person name="Thompson A.W."/>
            <person name="Robinson-Rechavi M."/>
            <person name="Braasch I."/>
            <person name="Lecointre G."/>
            <person name="Bobe J."/>
            <person name="Postlethwait J.H."/>
            <person name="Berthelot C."/>
            <person name="Roest Crollius H."/>
            <person name="Guiguen Y."/>
        </authorList>
    </citation>
    <scope>NUCLEOTIDE SEQUENCE</scope>
    <source>
        <strain evidence="4">WJC10195</strain>
    </source>
</reference>
<dbReference type="GO" id="GO:0003743">
    <property type="term" value="F:translation initiation factor activity"/>
    <property type="evidence" value="ECO:0007669"/>
    <property type="project" value="UniProtKB-KW"/>
</dbReference>
<keyword evidence="5" id="KW-1185">Reference proteome</keyword>
<evidence type="ECO:0000256" key="1">
    <source>
        <dbReference type="ARBA" id="ARBA00005775"/>
    </source>
</evidence>
<dbReference type="GO" id="GO:0016281">
    <property type="term" value="C:eukaryotic translation initiation factor 4F complex"/>
    <property type="evidence" value="ECO:0007669"/>
    <property type="project" value="TreeGrafter"/>
</dbReference>
<dbReference type="Proteomes" id="UP001152622">
    <property type="component" value="Chromosome 3"/>
</dbReference>